<dbReference type="SUPFAM" id="SSF53756">
    <property type="entry name" value="UDP-Glycosyltransferase/glycogen phosphorylase"/>
    <property type="match status" value="1"/>
</dbReference>
<dbReference type="PANTHER" id="PTHR12526">
    <property type="entry name" value="GLYCOSYLTRANSFERASE"/>
    <property type="match status" value="1"/>
</dbReference>
<accession>A0A4R3MG36</accession>
<proteinExistence type="predicted"/>
<feature type="domain" description="Glycosyltransferase subfamily 4-like N-terminal" evidence="1">
    <location>
        <begin position="20"/>
        <end position="187"/>
    </location>
</feature>
<evidence type="ECO:0000313" key="3">
    <source>
        <dbReference type="Proteomes" id="UP000295678"/>
    </source>
</evidence>
<evidence type="ECO:0000313" key="2">
    <source>
        <dbReference type="EMBL" id="TCT12561.1"/>
    </source>
</evidence>
<evidence type="ECO:0000259" key="1">
    <source>
        <dbReference type="Pfam" id="PF13579"/>
    </source>
</evidence>
<dbReference type="Pfam" id="PF13692">
    <property type="entry name" value="Glyco_trans_1_4"/>
    <property type="match status" value="1"/>
</dbReference>
<name>A0A4R3MG36_9HYPH</name>
<gene>
    <name evidence="2" type="ORF">EDC22_102246</name>
</gene>
<organism evidence="2 3">
    <name type="scientific">Tepidamorphus gemmatus</name>
    <dbReference type="NCBI Taxonomy" id="747076"/>
    <lineage>
        <taxon>Bacteria</taxon>
        <taxon>Pseudomonadati</taxon>
        <taxon>Pseudomonadota</taxon>
        <taxon>Alphaproteobacteria</taxon>
        <taxon>Hyphomicrobiales</taxon>
        <taxon>Tepidamorphaceae</taxon>
        <taxon>Tepidamorphus</taxon>
    </lineage>
</organism>
<dbReference type="InterPro" id="IPR028098">
    <property type="entry name" value="Glyco_trans_4-like_N"/>
</dbReference>
<reference evidence="2 3" key="1">
    <citation type="submission" date="2019-03" db="EMBL/GenBank/DDBJ databases">
        <title>Genomic Encyclopedia of Type Strains, Phase IV (KMG-IV): sequencing the most valuable type-strain genomes for metagenomic binning, comparative biology and taxonomic classification.</title>
        <authorList>
            <person name="Goeker M."/>
        </authorList>
    </citation>
    <scope>NUCLEOTIDE SEQUENCE [LARGE SCALE GENOMIC DNA]</scope>
    <source>
        <strain evidence="2 3">DSM 19345</strain>
    </source>
</reference>
<comment type="caution">
    <text evidence="2">The sequence shown here is derived from an EMBL/GenBank/DDBJ whole genome shotgun (WGS) entry which is preliminary data.</text>
</comment>
<protein>
    <submittedName>
        <fullName evidence="2">Colanic acid biosynthesis glycosyl transferase WcaI</fullName>
    </submittedName>
</protein>
<dbReference type="Gene3D" id="3.40.50.2000">
    <property type="entry name" value="Glycogen Phosphorylase B"/>
    <property type="match status" value="2"/>
</dbReference>
<dbReference type="AlphaFoldDB" id="A0A4R3MG36"/>
<dbReference type="OrthoDB" id="185319at2"/>
<sequence length="402" mass="43768">MKILIIYRHYWPDTTPLGSMLRTLAEHLAARGHRVFVYTAQPSYHGRTMPTLPKREFKGGVRIIRAPLLRERRGGPVRHINAALFLMSWLSYAARHRFDLVWTNTLPPVVNGLTGYIAAKAAGARFLYHVQDVYPEVLAISSRRPPGAVRRGILRFLAAIDSLTCRLSSAVVVLSDDMMQTIADRGGNGAVAFHVLNNFVQSELGTATPPPARPAPRTGFRMVFSGNLGRFQGLDTLVEAMALIPAQEGISLEFIGTGVAAAGLRRLAVERGLTTVTFTDWLPSDEAFRHIRSANLGIVSLVPGMYRVSYPSKLMTYLAAGLPVLAVVEPESALARYLEGSGAGIAVMGDAAAIAAAIRQVRDRFGGDATASERITALAERDFGRAQACERWAQLIDSFVTD</sequence>
<dbReference type="Proteomes" id="UP000295678">
    <property type="component" value="Unassembled WGS sequence"/>
</dbReference>
<keyword evidence="2" id="KW-0808">Transferase</keyword>
<dbReference type="GO" id="GO:0016757">
    <property type="term" value="F:glycosyltransferase activity"/>
    <property type="evidence" value="ECO:0007669"/>
    <property type="project" value="UniProtKB-ARBA"/>
</dbReference>
<keyword evidence="3" id="KW-1185">Reference proteome</keyword>
<dbReference type="EMBL" id="SMAK01000002">
    <property type="protein sequence ID" value="TCT12561.1"/>
    <property type="molecule type" value="Genomic_DNA"/>
</dbReference>
<dbReference type="Pfam" id="PF13579">
    <property type="entry name" value="Glyco_trans_4_4"/>
    <property type="match status" value="1"/>
</dbReference>
<dbReference type="CDD" id="cd03794">
    <property type="entry name" value="GT4_WbuB-like"/>
    <property type="match status" value="1"/>
</dbReference>
<dbReference type="RefSeq" id="WP_132805334.1">
    <property type="nucleotide sequence ID" value="NZ_SMAK01000002.1"/>
</dbReference>